<proteinExistence type="predicted"/>
<evidence type="ECO:0000313" key="1">
    <source>
        <dbReference type="EMBL" id="MEJ7138931.1"/>
    </source>
</evidence>
<sequence>MSLPDFDQDLDTTGLNCPMPILKAKKALAAMQPAQVLRITTTDPSAELDFQAFARQTGNALLAQEAGEGRVMRHFLRRKG</sequence>
<keyword evidence="2" id="KW-1185">Reference proteome</keyword>
<protein>
    <submittedName>
        <fullName evidence="1">Sulfurtransferase TusA family protein</fullName>
    </submittedName>
</protein>
<organism evidence="1 2">
    <name type="scientific">Amphibiibacter pelophylacis</name>
    <dbReference type="NCBI Taxonomy" id="1799477"/>
    <lineage>
        <taxon>Bacteria</taxon>
        <taxon>Pseudomonadati</taxon>
        <taxon>Pseudomonadota</taxon>
        <taxon>Betaproteobacteria</taxon>
        <taxon>Burkholderiales</taxon>
        <taxon>Sphaerotilaceae</taxon>
        <taxon>Amphibiibacter</taxon>
    </lineage>
</organism>
<comment type="caution">
    <text evidence="1">The sequence shown here is derived from an EMBL/GenBank/DDBJ whole genome shotgun (WGS) entry which is preliminary data.</text>
</comment>
<dbReference type="EMBL" id="JAWDIE010000017">
    <property type="protein sequence ID" value="MEJ7138931.1"/>
    <property type="molecule type" value="Genomic_DNA"/>
</dbReference>
<accession>A0ACC6P3W2</accession>
<name>A0ACC6P3W2_9BURK</name>
<reference evidence="1" key="1">
    <citation type="submission" date="2023-10" db="EMBL/GenBank/DDBJ databases">
        <title>Amphibacter perezi, gen. nov., sp. nov. a novel taxa of the family Comamonadaceae, class Betaproteobacteria isolated from the skin microbiota of Pelophylax perezi from different populations.</title>
        <authorList>
            <person name="Costa S."/>
            <person name="Proenca D.N."/>
            <person name="Lopes I."/>
            <person name="Morais P.V."/>
        </authorList>
    </citation>
    <scope>NUCLEOTIDE SEQUENCE</scope>
    <source>
        <strain evidence="1">SL12-8</strain>
    </source>
</reference>
<evidence type="ECO:0000313" key="2">
    <source>
        <dbReference type="Proteomes" id="UP001364695"/>
    </source>
</evidence>
<dbReference type="Proteomes" id="UP001364695">
    <property type="component" value="Unassembled WGS sequence"/>
</dbReference>
<gene>
    <name evidence="1" type="ORF">RV045_10905</name>
</gene>